<dbReference type="GO" id="GO:0008825">
    <property type="term" value="F:cyclopropane-fatty-acyl-phospholipid synthase activity"/>
    <property type="evidence" value="ECO:0007669"/>
    <property type="project" value="UniProtKB-EC"/>
</dbReference>
<gene>
    <name evidence="8" type="primary">cfa_1</name>
    <name evidence="8" type="ORF">BG845_02159</name>
</gene>
<dbReference type="PANTHER" id="PTHR43667:SF2">
    <property type="entry name" value="FATTY ACID C-METHYL TRANSFERASE"/>
    <property type="match status" value="1"/>
</dbReference>
<sequence>MTMQHELPVPAPARNARRRTHAVPRPNEGVWPGLATPPVAPVKARIAESLFRNAVRSLPVRVVLPGGERIGAGGPDSPVMRIERPAAFFARLGANSKIGFGESYMVGDWTTTDLPGLLTPFAARLSTLVPPTLQRLGRRFAEARQPSEEVNSLEGSRENIHRHYDLSNELFALFLDETMSYSSGWFADGSDDLVLAQQRKMDGVLDMAGVRDGMHVLEIGTGWGGLAVRAAQRGARVTTLTISQEQKDLAEQRIAEAGVADRVQVLLRDYREARGSYDAVVSVEMVEAVGEDYWPTYFAALDRLLAPGGRVGLQSITMPHERMVVSKDDYTWIHKYVFPGGLIPSVTSIEQNLAADTGLRIAERRSLGYDYARTLGHWRESFLDRWEDVAALGFDETFRRMWEFYLGYCEAGFRVGYLDVVQFSLQRRPGASS</sequence>
<dbReference type="GO" id="GO:0032259">
    <property type="term" value="P:methylation"/>
    <property type="evidence" value="ECO:0007669"/>
    <property type="project" value="UniProtKB-KW"/>
</dbReference>
<dbReference type="InterPro" id="IPR003333">
    <property type="entry name" value="CMAS"/>
</dbReference>
<keyword evidence="3 8" id="KW-0808">Transferase</keyword>
<keyword evidence="2 8" id="KW-0489">Methyltransferase</keyword>
<dbReference type="SUPFAM" id="SSF53335">
    <property type="entry name" value="S-adenosyl-L-methionine-dependent methyltransferases"/>
    <property type="match status" value="1"/>
</dbReference>
<reference evidence="8 9" key="1">
    <citation type="submission" date="2016-09" db="EMBL/GenBank/DDBJ databases">
        <title>Pseudonocardia autotrophica DSM535, a candidate organism with high potential of specific P450 cytochromes.</title>
        <authorList>
            <person name="Grumaz C."/>
            <person name="Vainshtein Y."/>
            <person name="Kirstahler P."/>
            <person name="Sohn K."/>
        </authorList>
    </citation>
    <scope>NUCLEOTIDE SEQUENCE [LARGE SCALE GENOMIC DNA]</scope>
    <source>
        <strain evidence="8 9">DSM 535</strain>
    </source>
</reference>
<dbReference type="InterPro" id="IPR050723">
    <property type="entry name" value="CFA/CMAS"/>
</dbReference>
<name>A0A1Y2N2B3_PSEAH</name>
<proteinExistence type="inferred from homology"/>
<dbReference type="CDD" id="cd02440">
    <property type="entry name" value="AdoMet_MTases"/>
    <property type="match status" value="1"/>
</dbReference>
<evidence type="ECO:0000256" key="2">
    <source>
        <dbReference type="ARBA" id="ARBA00022603"/>
    </source>
</evidence>
<dbReference type="EMBL" id="MIGB01000009">
    <property type="protein sequence ID" value="OSY41257.1"/>
    <property type="molecule type" value="Genomic_DNA"/>
</dbReference>
<feature type="region of interest" description="Disordered" evidence="7">
    <location>
        <begin position="1"/>
        <end position="29"/>
    </location>
</feature>
<comment type="similarity">
    <text evidence="1">Belongs to the CFA/CMAS family.</text>
</comment>
<dbReference type="Pfam" id="PF02353">
    <property type="entry name" value="CMAS"/>
    <property type="match status" value="1"/>
</dbReference>
<dbReference type="PIRSF" id="PIRSF003085">
    <property type="entry name" value="CMAS"/>
    <property type="match status" value="1"/>
</dbReference>
<dbReference type="InterPro" id="IPR029063">
    <property type="entry name" value="SAM-dependent_MTases_sf"/>
</dbReference>
<accession>A0A1Y2N2B3</accession>
<dbReference type="STRING" id="2074.BG845_02159"/>
<comment type="caution">
    <text evidence="8">The sequence shown here is derived from an EMBL/GenBank/DDBJ whole genome shotgun (WGS) entry which is preliminary data.</text>
</comment>
<dbReference type="AlphaFoldDB" id="A0A1Y2N2B3"/>
<evidence type="ECO:0000256" key="4">
    <source>
        <dbReference type="ARBA" id="ARBA00022691"/>
    </source>
</evidence>
<dbReference type="GO" id="GO:0008610">
    <property type="term" value="P:lipid biosynthetic process"/>
    <property type="evidence" value="ECO:0007669"/>
    <property type="project" value="InterPro"/>
</dbReference>
<feature type="active site" evidence="6">
    <location>
        <position position="409"/>
    </location>
</feature>
<keyword evidence="9" id="KW-1185">Reference proteome</keyword>
<dbReference type="PANTHER" id="PTHR43667">
    <property type="entry name" value="CYCLOPROPANE-FATTY-ACYL-PHOSPHOLIPID SYNTHASE"/>
    <property type="match status" value="1"/>
</dbReference>
<dbReference type="OrthoDB" id="9782855at2"/>
<organism evidence="8 9">
    <name type="scientific">Pseudonocardia autotrophica</name>
    <name type="common">Amycolata autotrophica</name>
    <name type="synonym">Nocardia autotrophica</name>
    <dbReference type="NCBI Taxonomy" id="2074"/>
    <lineage>
        <taxon>Bacteria</taxon>
        <taxon>Bacillati</taxon>
        <taxon>Actinomycetota</taxon>
        <taxon>Actinomycetes</taxon>
        <taxon>Pseudonocardiales</taxon>
        <taxon>Pseudonocardiaceae</taxon>
        <taxon>Pseudonocardia</taxon>
    </lineage>
</organism>
<dbReference type="Gene3D" id="3.40.50.150">
    <property type="entry name" value="Vaccinia Virus protein VP39"/>
    <property type="match status" value="1"/>
</dbReference>
<evidence type="ECO:0000256" key="3">
    <source>
        <dbReference type="ARBA" id="ARBA00022679"/>
    </source>
</evidence>
<evidence type="ECO:0000256" key="6">
    <source>
        <dbReference type="PIRSR" id="PIRSR003085-1"/>
    </source>
</evidence>
<evidence type="ECO:0000313" key="8">
    <source>
        <dbReference type="EMBL" id="OSY41257.1"/>
    </source>
</evidence>
<dbReference type="Proteomes" id="UP000194360">
    <property type="component" value="Unassembled WGS sequence"/>
</dbReference>
<keyword evidence="5" id="KW-0443">Lipid metabolism</keyword>
<evidence type="ECO:0000256" key="1">
    <source>
        <dbReference type="ARBA" id="ARBA00010815"/>
    </source>
</evidence>
<keyword evidence="4" id="KW-0949">S-adenosyl-L-methionine</keyword>
<evidence type="ECO:0000256" key="5">
    <source>
        <dbReference type="ARBA" id="ARBA00023098"/>
    </source>
</evidence>
<protein>
    <submittedName>
        <fullName evidence="8">Cyclopropane-fatty-acyl-phospholipid synthase</fullName>
        <ecNumber evidence="8">2.1.1.79</ecNumber>
    </submittedName>
</protein>
<evidence type="ECO:0000256" key="7">
    <source>
        <dbReference type="SAM" id="MobiDB-lite"/>
    </source>
</evidence>
<evidence type="ECO:0000313" key="9">
    <source>
        <dbReference type="Proteomes" id="UP000194360"/>
    </source>
</evidence>
<dbReference type="EC" id="2.1.1.79" evidence="8"/>